<evidence type="ECO:0000313" key="3">
    <source>
        <dbReference type="Proteomes" id="UP000299102"/>
    </source>
</evidence>
<sequence>MYKRTSQSAQRWSFYCTENCSNPRICEKKRERSAVTRAAALTRLRSCAASKMAIIFSVSPVAHCVASILAFVKPVTWKPSRVYGQPQNIRQCAAGHRRMPPRAVPRARRGLPAQCRASFTVS</sequence>
<protein>
    <submittedName>
        <fullName evidence="2">Uncharacterized protein</fullName>
    </submittedName>
</protein>
<evidence type="ECO:0000256" key="1">
    <source>
        <dbReference type="SAM" id="Phobius"/>
    </source>
</evidence>
<name>A0A4C1UZC2_EUMVA</name>
<gene>
    <name evidence="2" type="ORF">EVAR_78158_1</name>
</gene>
<proteinExistence type="predicted"/>
<keyword evidence="1" id="KW-0812">Transmembrane</keyword>
<feature type="transmembrane region" description="Helical" evidence="1">
    <location>
        <begin position="53"/>
        <end position="72"/>
    </location>
</feature>
<comment type="caution">
    <text evidence="2">The sequence shown here is derived from an EMBL/GenBank/DDBJ whole genome shotgun (WGS) entry which is preliminary data.</text>
</comment>
<dbReference type="EMBL" id="BGZK01000248">
    <property type="protein sequence ID" value="GBP31579.1"/>
    <property type="molecule type" value="Genomic_DNA"/>
</dbReference>
<dbReference type="AlphaFoldDB" id="A0A4C1UZC2"/>
<organism evidence="2 3">
    <name type="scientific">Eumeta variegata</name>
    <name type="common">Bagworm moth</name>
    <name type="synonym">Eumeta japonica</name>
    <dbReference type="NCBI Taxonomy" id="151549"/>
    <lineage>
        <taxon>Eukaryota</taxon>
        <taxon>Metazoa</taxon>
        <taxon>Ecdysozoa</taxon>
        <taxon>Arthropoda</taxon>
        <taxon>Hexapoda</taxon>
        <taxon>Insecta</taxon>
        <taxon>Pterygota</taxon>
        <taxon>Neoptera</taxon>
        <taxon>Endopterygota</taxon>
        <taxon>Lepidoptera</taxon>
        <taxon>Glossata</taxon>
        <taxon>Ditrysia</taxon>
        <taxon>Tineoidea</taxon>
        <taxon>Psychidae</taxon>
        <taxon>Oiketicinae</taxon>
        <taxon>Eumeta</taxon>
    </lineage>
</organism>
<reference evidence="2 3" key="1">
    <citation type="journal article" date="2019" name="Commun. Biol.">
        <title>The bagworm genome reveals a unique fibroin gene that provides high tensile strength.</title>
        <authorList>
            <person name="Kono N."/>
            <person name="Nakamura H."/>
            <person name="Ohtoshi R."/>
            <person name="Tomita M."/>
            <person name="Numata K."/>
            <person name="Arakawa K."/>
        </authorList>
    </citation>
    <scope>NUCLEOTIDE SEQUENCE [LARGE SCALE GENOMIC DNA]</scope>
</reference>
<keyword evidence="3" id="KW-1185">Reference proteome</keyword>
<keyword evidence="1" id="KW-0472">Membrane</keyword>
<accession>A0A4C1UZC2</accession>
<evidence type="ECO:0000313" key="2">
    <source>
        <dbReference type="EMBL" id="GBP31579.1"/>
    </source>
</evidence>
<dbReference type="Proteomes" id="UP000299102">
    <property type="component" value="Unassembled WGS sequence"/>
</dbReference>
<keyword evidence="1" id="KW-1133">Transmembrane helix</keyword>